<dbReference type="Gene3D" id="1.10.238.10">
    <property type="entry name" value="EF-hand"/>
    <property type="match status" value="1"/>
</dbReference>
<evidence type="ECO:0000259" key="1">
    <source>
        <dbReference type="PROSITE" id="PS50222"/>
    </source>
</evidence>
<evidence type="ECO:0000313" key="2">
    <source>
        <dbReference type="EMBL" id="MCH6170594.1"/>
    </source>
</evidence>
<name>A0ABS9TPX9_9PSEU</name>
<feature type="domain" description="EF-hand" evidence="1">
    <location>
        <begin position="134"/>
        <end position="169"/>
    </location>
</feature>
<protein>
    <submittedName>
        <fullName evidence="2">EF-hand domain-containing protein</fullName>
    </submittedName>
</protein>
<dbReference type="InterPro" id="IPR018247">
    <property type="entry name" value="EF_Hand_1_Ca_BS"/>
</dbReference>
<accession>A0ABS9TPX9</accession>
<dbReference type="Pfam" id="PF13202">
    <property type="entry name" value="EF-hand_5"/>
    <property type="match status" value="1"/>
</dbReference>
<dbReference type="CDD" id="cd00051">
    <property type="entry name" value="EFh"/>
    <property type="match status" value="1"/>
</dbReference>
<dbReference type="RefSeq" id="WP_241041405.1">
    <property type="nucleotide sequence ID" value="NZ_BAAAJF010000060.1"/>
</dbReference>
<keyword evidence="3" id="KW-1185">Reference proteome</keyword>
<evidence type="ECO:0000313" key="3">
    <source>
        <dbReference type="Proteomes" id="UP001299970"/>
    </source>
</evidence>
<organism evidence="2 3">
    <name type="scientific">Pseudonocardia alaniniphila</name>
    <dbReference type="NCBI Taxonomy" id="75291"/>
    <lineage>
        <taxon>Bacteria</taxon>
        <taxon>Bacillati</taxon>
        <taxon>Actinomycetota</taxon>
        <taxon>Actinomycetes</taxon>
        <taxon>Pseudonocardiales</taxon>
        <taxon>Pseudonocardiaceae</taxon>
        <taxon>Pseudonocardia</taxon>
    </lineage>
</organism>
<dbReference type="Proteomes" id="UP001299970">
    <property type="component" value="Unassembled WGS sequence"/>
</dbReference>
<reference evidence="2 3" key="1">
    <citation type="submission" date="2022-03" db="EMBL/GenBank/DDBJ databases">
        <title>Pseudonocardia alaer sp. nov., a novel actinomycete isolated from reed forest soil.</title>
        <authorList>
            <person name="Wang L."/>
        </authorList>
    </citation>
    <scope>NUCLEOTIDE SEQUENCE [LARGE SCALE GENOMIC DNA]</scope>
    <source>
        <strain evidence="2 3">Y-16303</strain>
    </source>
</reference>
<dbReference type="PROSITE" id="PS50222">
    <property type="entry name" value="EF_HAND_2"/>
    <property type="match status" value="2"/>
</dbReference>
<comment type="caution">
    <text evidence="2">The sequence shown here is derived from an EMBL/GenBank/DDBJ whole genome shotgun (WGS) entry which is preliminary data.</text>
</comment>
<dbReference type="InterPro" id="IPR011992">
    <property type="entry name" value="EF-hand-dom_pair"/>
</dbReference>
<dbReference type="SMART" id="SM00054">
    <property type="entry name" value="EFh"/>
    <property type="match status" value="3"/>
</dbReference>
<proteinExistence type="predicted"/>
<dbReference type="InterPro" id="IPR002048">
    <property type="entry name" value="EF_hand_dom"/>
</dbReference>
<feature type="domain" description="EF-hand" evidence="1">
    <location>
        <begin position="8"/>
        <end position="43"/>
    </location>
</feature>
<dbReference type="SUPFAM" id="SSF47473">
    <property type="entry name" value="EF-hand"/>
    <property type="match status" value="1"/>
</dbReference>
<gene>
    <name evidence="2" type="ORF">MMF94_33235</name>
</gene>
<sequence length="182" mass="20676">MTTGATDSVHQRIERTFDGLDSNHDGYVDWSDYQNLVDRYLGAFQLDRGDRRARALQTIHEMLWLELLRHAGAGEDRLLKNVFIAATRLTIVDTSRLNVVEGFGHAIFDVVDTDGDNEIDKDQFDRLLRDVWQADSPESNKAFGRVDTDDDGTISRQEFLQAAHKYFNSSDLNGEGNLRARA</sequence>
<dbReference type="PROSITE" id="PS00018">
    <property type="entry name" value="EF_HAND_1"/>
    <property type="match status" value="2"/>
</dbReference>
<dbReference type="Pfam" id="PF13499">
    <property type="entry name" value="EF-hand_7"/>
    <property type="match status" value="1"/>
</dbReference>
<dbReference type="EMBL" id="JAKXMK010000035">
    <property type="protein sequence ID" value="MCH6170594.1"/>
    <property type="molecule type" value="Genomic_DNA"/>
</dbReference>